<protein>
    <recommendedName>
        <fullName evidence="4">DUF2780 domain-containing protein</fullName>
    </recommendedName>
</protein>
<keyword evidence="3" id="KW-1185">Reference proteome</keyword>
<sequence length="161" mass="16703">MRKLSLVLPLLTMSIGSAHAFLDNLTEKAEQEGSGLMDMVSDKMTTGGSPLTNFLTSQLPVSTEQAAGGTGALLALAQSQLSDQNSKELSSLIPGISKLEGAQKLLGNVENLGAVKGAFDKLGLNSSMIGQFAPLILGYLDKQGASEGLLNSLTKLWQPGG</sequence>
<reference evidence="2 3" key="1">
    <citation type="submission" date="2019-07" db="EMBL/GenBank/DDBJ databases">
        <title>Whole genome shotgun sequence of Vibrio sagamiensis NBRC 104589.</title>
        <authorList>
            <person name="Hosoyama A."/>
            <person name="Uohara A."/>
            <person name="Ohji S."/>
            <person name="Ichikawa N."/>
        </authorList>
    </citation>
    <scope>NUCLEOTIDE SEQUENCE [LARGE SCALE GENOMIC DNA]</scope>
    <source>
        <strain evidence="2 3">NBRC 104589</strain>
    </source>
</reference>
<feature type="chain" id="PRO_5022101458" description="DUF2780 domain-containing protein" evidence="1">
    <location>
        <begin position="21"/>
        <end position="161"/>
    </location>
</feature>
<evidence type="ECO:0008006" key="4">
    <source>
        <dbReference type="Google" id="ProtNLM"/>
    </source>
</evidence>
<evidence type="ECO:0000313" key="2">
    <source>
        <dbReference type="EMBL" id="GEM77028.1"/>
    </source>
</evidence>
<dbReference type="Pfam" id="PF11075">
    <property type="entry name" value="DUF2780"/>
    <property type="match status" value="1"/>
</dbReference>
<dbReference type="RefSeq" id="WP_039980632.1">
    <property type="nucleotide sequence ID" value="NZ_BAOJ01000037.1"/>
</dbReference>
<organism evidence="2 3">
    <name type="scientific">Vibrio sagamiensis NBRC 104589</name>
    <dbReference type="NCBI Taxonomy" id="1219064"/>
    <lineage>
        <taxon>Bacteria</taxon>
        <taxon>Pseudomonadati</taxon>
        <taxon>Pseudomonadota</taxon>
        <taxon>Gammaproteobacteria</taxon>
        <taxon>Vibrionales</taxon>
        <taxon>Vibrionaceae</taxon>
        <taxon>Vibrio</taxon>
    </lineage>
</organism>
<name>A0A511QI97_9VIBR</name>
<dbReference type="OrthoDB" id="8546843at2"/>
<dbReference type="Proteomes" id="UP000321922">
    <property type="component" value="Unassembled WGS sequence"/>
</dbReference>
<accession>A0A511QI97</accession>
<dbReference type="EMBL" id="BJXJ01000038">
    <property type="protein sequence ID" value="GEM77028.1"/>
    <property type="molecule type" value="Genomic_DNA"/>
</dbReference>
<dbReference type="InterPro" id="IPR021302">
    <property type="entry name" value="DUF2780_VcgC/VcgE"/>
</dbReference>
<evidence type="ECO:0000256" key="1">
    <source>
        <dbReference type="SAM" id="SignalP"/>
    </source>
</evidence>
<dbReference type="AlphaFoldDB" id="A0A511QI97"/>
<evidence type="ECO:0000313" key="3">
    <source>
        <dbReference type="Proteomes" id="UP000321922"/>
    </source>
</evidence>
<comment type="caution">
    <text evidence="2">The sequence shown here is derived from an EMBL/GenBank/DDBJ whole genome shotgun (WGS) entry which is preliminary data.</text>
</comment>
<gene>
    <name evidence="2" type="ORF">VSA01S_31400</name>
</gene>
<feature type="signal peptide" evidence="1">
    <location>
        <begin position="1"/>
        <end position="20"/>
    </location>
</feature>
<keyword evidence="1" id="KW-0732">Signal</keyword>
<proteinExistence type="predicted"/>